<dbReference type="PANTHER" id="PTHR12042:SF21">
    <property type="entry name" value="ALPHA1,4-GALACTOSYLTRANSFERASE 1-RELATED"/>
    <property type="match status" value="1"/>
</dbReference>
<evidence type="ECO:0000256" key="4">
    <source>
        <dbReference type="ARBA" id="ARBA00022679"/>
    </source>
</evidence>
<dbReference type="Pfam" id="PF04572">
    <property type="entry name" value="Gb3_synth"/>
    <property type="match status" value="1"/>
</dbReference>
<protein>
    <recommendedName>
        <fullName evidence="9">Alpha 1,4-glycosyltransferase domain-containing protein</fullName>
    </recommendedName>
</protein>
<keyword evidence="11" id="KW-1185">Reference proteome</keyword>
<organism evidence="10 11">
    <name type="scientific">Bemisia tabaci</name>
    <name type="common">Sweetpotato whitefly</name>
    <name type="synonym">Aleurodes tabaci</name>
    <dbReference type="NCBI Taxonomy" id="7038"/>
    <lineage>
        <taxon>Eukaryota</taxon>
        <taxon>Metazoa</taxon>
        <taxon>Ecdysozoa</taxon>
        <taxon>Arthropoda</taxon>
        <taxon>Hexapoda</taxon>
        <taxon>Insecta</taxon>
        <taxon>Pterygota</taxon>
        <taxon>Neoptera</taxon>
        <taxon>Paraneoptera</taxon>
        <taxon>Hemiptera</taxon>
        <taxon>Sternorrhyncha</taxon>
        <taxon>Aleyrodoidea</taxon>
        <taxon>Aleyrodidae</taxon>
        <taxon>Aleyrodinae</taxon>
        <taxon>Bemisia</taxon>
    </lineage>
</organism>
<feature type="transmembrane region" description="Helical" evidence="8">
    <location>
        <begin position="12"/>
        <end position="29"/>
    </location>
</feature>
<dbReference type="InterPro" id="IPR007652">
    <property type="entry name" value="A1-4-GlycosylTfrase_dom"/>
</dbReference>
<comment type="similarity">
    <text evidence="2">Belongs to the glycosyltransferase 32 family.</text>
</comment>
<accession>A0A9P0A2X3</accession>
<dbReference type="Gene3D" id="3.90.550.20">
    <property type="match status" value="1"/>
</dbReference>
<dbReference type="SUPFAM" id="SSF53448">
    <property type="entry name" value="Nucleotide-diphospho-sugar transferases"/>
    <property type="match status" value="1"/>
</dbReference>
<evidence type="ECO:0000313" key="11">
    <source>
        <dbReference type="Proteomes" id="UP001152759"/>
    </source>
</evidence>
<keyword evidence="6 8" id="KW-0472">Membrane</keyword>
<gene>
    <name evidence="10" type="ORF">BEMITA_LOCUS2634</name>
</gene>
<dbReference type="InterPro" id="IPR029044">
    <property type="entry name" value="Nucleotide-diphossugar_trans"/>
</dbReference>
<evidence type="ECO:0000313" key="10">
    <source>
        <dbReference type="EMBL" id="CAH0383163.1"/>
    </source>
</evidence>
<sequence>MFYRIVTHHLCKLAFLLLIVALFFVYFFVDRQQLTSFKSYWLDGIDTNTEEPRVPVCYKLPQDDERIPDVSDYRVQPNSIFFLETSCRNGTGLNLTIRQACTYESAAKAHPDTEILLLFPSPISLEDQPSLRLEMSAYPNLRLLRMNVERFVLDTPFEHFDFLARPHHNPRSVAHASDLLRLITLWKYGGTYLDSEFIVMEPLNSTVNYVAAADEISLNNAVLNINISSENGKQVIDELLEEFKDQYDLEGRTDGPKVVTRLFNRICNETEIRRMTPEKCMNFTVYPAPELPPSRENISRNSDENADQADKEEPSKRESQILDILKSLSKNKSVDVGSKLAFEIFAAEFCPVVYSILKGRA</sequence>
<evidence type="ECO:0000256" key="5">
    <source>
        <dbReference type="ARBA" id="ARBA00023034"/>
    </source>
</evidence>
<name>A0A9P0A2X3_BEMTA</name>
<dbReference type="GO" id="GO:0000139">
    <property type="term" value="C:Golgi membrane"/>
    <property type="evidence" value="ECO:0007669"/>
    <property type="project" value="UniProtKB-SubCell"/>
</dbReference>
<evidence type="ECO:0000256" key="8">
    <source>
        <dbReference type="SAM" id="Phobius"/>
    </source>
</evidence>
<keyword evidence="3" id="KW-0328">Glycosyltransferase</keyword>
<comment type="subcellular location">
    <subcellularLocation>
        <location evidence="1">Golgi apparatus membrane</location>
        <topology evidence="1">Single-pass type II membrane protein</topology>
    </subcellularLocation>
</comment>
<proteinExistence type="inferred from homology"/>
<dbReference type="InterPro" id="IPR007577">
    <property type="entry name" value="GlycoTrfase_DXD_sugar-bd_CS"/>
</dbReference>
<feature type="domain" description="Alpha 1,4-glycosyltransferase" evidence="9">
    <location>
        <begin position="230"/>
        <end position="356"/>
    </location>
</feature>
<feature type="region of interest" description="Disordered" evidence="7">
    <location>
        <begin position="286"/>
        <end position="318"/>
    </location>
</feature>
<keyword evidence="4" id="KW-0808">Transferase</keyword>
<evidence type="ECO:0000259" key="9">
    <source>
        <dbReference type="Pfam" id="PF04572"/>
    </source>
</evidence>
<evidence type="ECO:0000256" key="1">
    <source>
        <dbReference type="ARBA" id="ARBA00004323"/>
    </source>
</evidence>
<dbReference type="EMBL" id="OU963871">
    <property type="protein sequence ID" value="CAH0383163.1"/>
    <property type="molecule type" value="Genomic_DNA"/>
</dbReference>
<evidence type="ECO:0000256" key="6">
    <source>
        <dbReference type="ARBA" id="ARBA00023136"/>
    </source>
</evidence>
<dbReference type="GO" id="GO:0006688">
    <property type="term" value="P:glycosphingolipid biosynthetic process"/>
    <property type="evidence" value="ECO:0007669"/>
    <property type="project" value="TreeGrafter"/>
</dbReference>
<dbReference type="InterPro" id="IPR051981">
    <property type="entry name" value="Glycosyltransf_32"/>
</dbReference>
<evidence type="ECO:0000256" key="3">
    <source>
        <dbReference type="ARBA" id="ARBA00022676"/>
    </source>
</evidence>
<feature type="compositionally biased region" description="Basic and acidic residues" evidence="7">
    <location>
        <begin position="297"/>
        <end position="318"/>
    </location>
</feature>
<dbReference type="Pfam" id="PF04488">
    <property type="entry name" value="Gly_transf_sug"/>
    <property type="match status" value="1"/>
</dbReference>
<evidence type="ECO:0000256" key="7">
    <source>
        <dbReference type="SAM" id="MobiDB-lite"/>
    </source>
</evidence>
<keyword evidence="8" id="KW-1133">Transmembrane helix</keyword>
<dbReference type="Proteomes" id="UP001152759">
    <property type="component" value="Chromosome 10"/>
</dbReference>
<dbReference type="PANTHER" id="PTHR12042">
    <property type="entry name" value="LACTOSYLCERAMIDE 4-ALPHA-GALACTOSYLTRANSFERASE ALPHA- 1,4-GALACTOSYLTRANSFERASE"/>
    <property type="match status" value="1"/>
</dbReference>
<dbReference type="AlphaFoldDB" id="A0A9P0A2X3"/>
<keyword evidence="5" id="KW-0333">Golgi apparatus</keyword>
<reference evidence="10" key="1">
    <citation type="submission" date="2021-12" db="EMBL/GenBank/DDBJ databases">
        <authorList>
            <person name="King R."/>
        </authorList>
    </citation>
    <scope>NUCLEOTIDE SEQUENCE</scope>
</reference>
<evidence type="ECO:0000256" key="2">
    <source>
        <dbReference type="ARBA" id="ARBA00009003"/>
    </source>
</evidence>
<dbReference type="GO" id="GO:0016758">
    <property type="term" value="F:hexosyltransferase activity"/>
    <property type="evidence" value="ECO:0007669"/>
    <property type="project" value="UniProtKB-ARBA"/>
</dbReference>
<keyword evidence="8" id="KW-0812">Transmembrane</keyword>